<organism evidence="1 2">
    <name type="scientific">Trema orientale</name>
    <name type="common">Charcoal tree</name>
    <name type="synonym">Celtis orientalis</name>
    <dbReference type="NCBI Taxonomy" id="63057"/>
    <lineage>
        <taxon>Eukaryota</taxon>
        <taxon>Viridiplantae</taxon>
        <taxon>Streptophyta</taxon>
        <taxon>Embryophyta</taxon>
        <taxon>Tracheophyta</taxon>
        <taxon>Spermatophyta</taxon>
        <taxon>Magnoliopsida</taxon>
        <taxon>eudicotyledons</taxon>
        <taxon>Gunneridae</taxon>
        <taxon>Pentapetalae</taxon>
        <taxon>rosids</taxon>
        <taxon>fabids</taxon>
        <taxon>Rosales</taxon>
        <taxon>Cannabaceae</taxon>
        <taxon>Trema</taxon>
    </lineage>
</organism>
<dbReference type="Proteomes" id="UP000237000">
    <property type="component" value="Unassembled WGS sequence"/>
</dbReference>
<sequence length="158" mass="18439">MSYRLLLEHQFQKELNLPLRVHRRLEKWRKRAVSMKDSRKVQCRCLGEKVCSVILTMNDEQKTAITKCGFRSFLCLRSPFMKSSLISYLTDRVDAKVKTLKIHKNTYLLNRETFESVMGLLDGGEEIITYDDMEVNPVRDEIVRADGRIVVTDLVVNL</sequence>
<dbReference type="InParanoid" id="A0A2P5F0X7"/>
<accession>A0A2P5F0X7</accession>
<dbReference type="OrthoDB" id="681927at2759"/>
<keyword evidence="2" id="KW-1185">Reference proteome</keyword>
<dbReference type="EMBL" id="JXTC01000074">
    <property type="protein sequence ID" value="PON91428.1"/>
    <property type="molecule type" value="Genomic_DNA"/>
</dbReference>
<reference evidence="2" key="1">
    <citation type="submission" date="2016-06" db="EMBL/GenBank/DDBJ databases">
        <title>Parallel loss of symbiosis genes in relatives of nitrogen-fixing non-legume Parasponia.</title>
        <authorList>
            <person name="Van Velzen R."/>
            <person name="Holmer R."/>
            <person name="Bu F."/>
            <person name="Rutten L."/>
            <person name="Van Zeijl A."/>
            <person name="Liu W."/>
            <person name="Santuari L."/>
            <person name="Cao Q."/>
            <person name="Sharma T."/>
            <person name="Shen D."/>
            <person name="Roswanjaya Y."/>
            <person name="Wardhani T."/>
            <person name="Kalhor M.S."/>
            <person name="Jansen J."/>
            <person name="Van den Hoogen J."/>
            <person name="Gungor B."/>
            <person name="Hartog M."/>
            <person name="Hontelez J."/>
            <person name="Verver J."/>
            <person name="Yang W.-C."/>
            <person name="Schijlen E."/>
            <person name="Repin R."/>
            <person name="Schilthuizen M."/>
            <person name="Schranz E."/>
            <person name="Heidstra R."/>
            <person name="Miyata K."/>
            <person name="Fedorova E."/>
            <person name="Kohlen W."/>
            <person name="Bisseling T."/>
            <person name="Smit S."/>
            <person name="Geurts R."/>
        </authorList>
    </citation>
    <scope>NUCLEOTIDE SEQUENCE [LARGE SCALE GENOMIC DNA]</scope>
    <source>
        <strain evidence="2">cv. RG33-2</strain>
    </source>
</reference>
<evidence type="ECO:0000313" key="2">
    <source>
        <dbReference type="Proteomes" id="UP000237000"/>
    </source>
</evidence>
<evidence type="ECO:0000313" key="1">
    <source>
        <dbReference type="EMBL" id="PON91428.1"/>
    </source>
</evidence>
<gene>
    <name evidence="1" type="ORF">TorRG33x02_127110</name>
</gene>
<proteinExistence type="predicted"/>
<dbReference type="AlphaFoldDB" id="A0A2P5F0X7"/>
<comment type="caution">
    <text evidence="1">The sequence shown here is derived from an EMBL/GenBank/DDBJ whole genome shotgun (WGS) entry which is preliminary data.</text>
</comment>
<name>A0A2P5F0X7_TREOI</name>
<protein>
    <submittedName>
        <fullName evidence="1">Uncharacterized protein</fullName>
    </submittedName>
</protein>